<dbReference type="PANTHER" id="PTHR11005">
    <property type="entry name" value="LYSOSOMAL ACID LIPASE-RELATED"/>
    <property type="match status" value="1"/>
</dbReference>
<keyword evidence="5" id="KW-1185">Reference proteome</keyword>
<dbReference type="RefSeq" id="WP_248342255.1">
    <property type="nucleotide sequence ID" value="NZ_AP025592.1"/>
</dbReference>
<gene>
    <name evidence="4" type="ORF">AMPC_29670</name>
</gene>
<sequence>MREVSFALAAAAALALATWLHYLFWSWRFRLPGREDALVFADTRDGWRLALARRRPRGAPRATPVLLCHGLAANRGAMDFGLVRWSLSAFLSAAGFDCFALDLRGHGASRPTRRGLPRDWTFDTYVREDVPAALDAVRRETGAARVLWVGHSQGALLGLAACALYPEAVAGVVALAAPTHFRSQRPLLPPERLAIRLLARVNRFLARCLAPFSGFWHPPISEVAINGRNVSRPVFRRVLANVVEDMPPGVLRQFGDWVAHDRFAAADGAADYRALLARCRQPALFVAAHRDKLAPPEVVRAARDLWGGEKAYLEIGLAGGHACDYGHSDLLFGVRAPEEVFGPVRDWLAAHDAPAKALERGA</sequence>
<keyword evidence="4" id="KW-0378">Hydrolase</keyword>
<dbReference type="InterPro" id="IPR000073">
    <property type="entry name" value="AB_hydrolase_1"/>
</dbReference>
<keyword evidence="1" id="KW-0442">Lipid degradation</keyword>
<accession>A0ABM7XDA4</accession>
<evidence type="ECO:0000259" key="3">
    <source>
        <dbReference type="Pfam" id="PF00561"/>
    </source>
</evidence>
<dbReference type="GO" id="GO:0016787">
    <property type="term" value="F:hydrolase activity"/>
    <property type="evidence" value="ECO:0007669"/>
    <property type="project" value="UniProtKB-KW"/>
</dbReference>
<name>A0ABM7XDA4_9BACT</name>
<evidence type="ECO:0000313" key="4">
    <source>
        <dbReference type="EMBL" id="BDG09854.1"/>
    </source>
</evidence>
<evidence type="ECO:0000256" key="1">
    <source>
        <dbReference type="ARBA" id="ARBA00022963"/>
    </source>
</evidence>
<reference evidence="5" key="1">
    <citation type="journal article" date="2022" name="Int. J. Syst. Evol. Microbiol.">
        <title>Anaeromyxobacter oryzae sp. nov., Anaeromyxobacter diazotrophicus sp. nov. and Anaeromyxobacter paludicola sp. nov., isolated from paddy soils.</title>
        <authorList>
            <person name="Itoh H."/>
            <person name="Xu Z."/>
            <person name="Mise K."/>
            <person name="Masuda Y."/>
            <person name="Ushijima N."/>
            <person name="Hayakawa C."/>
            <person name="Shiratori Y."/>
            <person name="Senoo K."/>
        </authorList>
    </citation>
    <scope>NUCLEOTIDE SEQUENCE [LARGE SCALE GENOMIC DNA]</scope>
    <source>
        <strain evidence="5">Red630</strain>
    </source>
</reference>
<organism evidence="4 5">
    <name type="scientific">Anaeromyxobacter paludicola</name>
    <dbReference type="NCBI Taxonomy" id="2918171"/>
    <lineage>
        <taxon>Bacteria</taxon>
        <taxon>Pseudomonadati</taxon>
        <taxon>Myxococcota</taxon>
        <taxon>Myxococcia</taxon>
        <taxon>Myxococcales</taxon>
        <taxon>Cystobacterineae</taxon>
        <taxon>Anaeromyxobacteraceae</taxon>
        <taxon>Anaeromyxobacter</taxon>
    </lineage>
</organism>
<dbReference type="Proteomes" id="UP001162734">
    <property type="component" value="Chromosome"/>
</dbReference>
<evidence type="ECO:0000313" key="5">
    <source>
        <dbReference type="Proteomes" id="UP001162734"/>
    </source>
</evidence>
<dbReference type="SUPFAM" id="SSF53474">
    <property type="entry name" value="alpha/beta-Hydrolases"/>
    <property type="match status" value="1"/>
</dbReference>
<feature type="domain" description="AB hydrolase-1" evidence="3">
    <location>
        <begin position="64"/>
        <end position="316"/>
    </location>
</feature>
<protein>
    <submittedName>
        <fullName evidence="4">Alpha/beta hydrolase</fullName>
    </submittedName>
</protein>
<proteinExistence type="predicted"/>
<keyword evidence="2" id="KW-0443">Lipid metabolism</keyword>
<evidence type="ECO:0000256" key="2">
    <source>
        <dbReference type="ARBA" id="ARBA00023098"/>
    </source>
</evidence>
<dbReference type="Pfam" id="PF00561">
    <property type="entry name" value="Abhydrolase_1"/>
    <property type="match status" value="1"/>
</dbReference>
<dbReference type="EMBL" id="AP025592">
    <property type="protein sequence ID" value="BDG09854.1"/>
    <property type="molecule type" value="Genomic_DNA"/>
</dbReference>
<dbReference type="InterPro" id="IPR029058">
    <property type="entry name" value="AB_hydrolase_fold"/>
</dbReference>
<dbReference type="Gene3D" id="3.40.50.1820">
    <property type="entry name" value="alpha/beta hydrolase"/>
    <property type="match status" value="1"/>
</dbReference>